<gene>
    <name evidence="3" type="ORF">ENR64_01090</name>
</gene>
<evidence type="ECO:0000256" key="1">
    <source>
        <dbReference type="SAM" id="MobiDB-lite"/>
    </source>
</evidence>
<sequence>MNILIIIKIECMNMYWLIHLSVFMPAKQFTHTTVCATGILLIELVASKASQSTGLPSILPDNSISTTLASSRDELASTDHKPFSKPAHIAEPERLNEFEFPLPSSASDVVTSHSNLVETGSTHSGVLASVTVPSSQTIQSIPDSQPVNPIKQHEAIAIVSKPETIAISPKSLSNSTAPISIQVKGVIASTRANDLIPLSAPTLASSGSSGAFKEIDQVPLSNAVNSTPPTILPRAGVEFTAGDTIGNPNSLGGINGFIPLAQTPGRNITFAEGRVRLSTNNANPSTNLVLGHRIYDPKSDRIFGGYLAFDYRNTGNNGFNQLGFGVEALGKTWDVRANVYLPLGNNRQLASESVNRSAIASTEPFFQQNFLATTRTIQEQINQQFEAAVGGFDVEAGGKLAKLGSSGELRGYGGIYYLKAPESDSAVGVRGRLEARITDNVQAGLVVSHDGMFGTNVALTVGFTMPTTRPRRSTLKEPFLARLGDSVNRNSTIAIQEQRESRTVITQATQFVTNPATGQPWRFRHANLGTGIGDGTFENPTGTVAEALAVAQPDDIVYVQPGTNPGIPTFTIPDRVQVLSTGPVQRNELPRRKQRGIRIKKEPIVHPGGVGDIHCPAASRISQSSFHPHAYRPYSQSNHHSRTRRPTTAFLPLDIA</sequence>
<protein>
    <recommendedName>
        <fullName evidence="2">Inverse autotransporter beta-domain domain-containing protein</fullName>
    </recommendedName>
</protein>
<accession>A0A7C3KD41</accession>
<dbReference type="InterPro" id="IPR011050">
    <property type="entry name" value="Pectin_lyase_fold/virulence"/>
</dbReference>
<organism evidence="3">
    <name type="scientific">Oscillatoriales cyanobacterium SpSt-418</name>
    <dbReference type="NCBI Taxonomy" id="2282169"/>
    <lineage>
        <taxon>Bacteria</taxon>
        <taxon>Bacillati</taxon>
        <taxon>Cyanobacteriota</taxon>
        <taxon>Cyanophyceae</taxon>
        <taxon>Oscillatoriophycideae</taxon>
        <taxon>Oscillatoriales</taxon>
    </lineage>
</organism>
<dbReference type="InterPro" id="IPR024519">
    <property type="entry name" value="IAT_beta"/>
</dbReference>
<dbReference type="Gene3D" id="2.40.160.160">
    <property type="entry name" value="Inverse autotransporter, beta-domain"/>
    <property type="match status" value="1"/>
</dbReference>
<dbReference type="InterPro" id="IPR038177">
    <property type="entry name" value="IAT_beta_sf"/>
</dbReference>
<name>A0A7C3KD41_9CYAN</name>
<comment type="caution">
    <text evidence="3">The sequence shown here is derived from an EMBL/GenBank/DDBJ whole genome shotgun (WGS) entry which is preliminary data.</text>
</comment>
<feature type="region of interest" description="Disordered" evidence="1">
    <location>
        <begin position="633"/>
        <end position="656"/>
    </location>
</feature>
<dbReference type="Pfam" id="PF11924">
    <property type="entry name" value="IAT_beta"/>
    <property type="match status" value="1"/>
</dbReference>
<dbReference type="AlphaFoldDB" id="A0A7C3KD41"/>
<evidence type="ECO:0000259" key="2">
    <source>
        <dbReference type="Pfam" id="PF11924"/>
    </source>
</evidence>
<dbReference type="SUPFAM" id="SSF51126">
    <property type="entry name" value="Pectin lyase-like"/>
    <property type="match status" value="1"/>
</dbReference>
<proteinExistence type="predicted"/>
<evidence type="ECO:0000313" key="3">
    <source>
        <dbReference type="EMBL" id="HFM96362.1"/>
    </source>
</evidence>
<feature type="domain" description="Inverse autotransporter beta-domain" evidence="2">
    <location>
        <begin position="257"/>
        <end position="400"/>
    </location>
</feature>
<reference evidence="3" key="1">
    <citation type="journal article" date="2020" name="mSystems">
        <title>Genome- and Community-Level Interaction Insights into Carbon Utilization and Element Cycling Functions of Hydrothermarchaeota in Hydrothermal Sediment.</title>
        <authorList>
            <person name="Zhou Z."/>
            <person name="Liu Y."/>
            <person name="Xu W."/>
            <person name="Pan J."/>
            <person name="Luo Z.H."/>
            <person name="Li M."/>
        </authorList>
    </citation>
    <scope>NUCLEOTIDE SEQUENCE [LARGE SCALE GENOMIC DNA]</scope>
    <source>
        <strain evidence="3">SpSt-418</strain>
    </source>
</reference>
<dbReference type="EMBL" id="DSRU01000018">
    <property type="protein sequence ID" value="HFM96362.1"/>
    <property type="molecule type" value="Genomic_DNA"/>
</dbReference>